<evidence type="ECO:0000256" key="1">
    <source>
        <dbReference type="SAM" id="MobiDB-lite"/>
    </source>
</evidence>
<proteinExistence type="predicted"/>
<reference evidence="2 3" key="1">
    <citation type="submission" date="2024-01" db="EMBL/GenBank/DDBJ databases">
        <title>A draft genome for a cacao thread blight-causing isolate of Paramarasmius palmivorus.</title>
        <authorList>
            <person name="Baruah I.K."/>
            <person name="Bukari Y."/>
            <person name="Amoako-Attah I."/>
            <person name="Meinhardt L.W."/>
            <person name="Bailey B.A."/>
            <person name="Cohen S.P."/>
        </authorList>
    </citation>
    <scope>NUCLEOTIDE SEQUENCE [LARGE SCALE GENOMIC DNA]</scope>
    <source>
        <strain evidence="2 3">GH-12</strain>
    </source>
</reference>
<feature type="region of interest" description="Disordered" evidence="1">
    <location>
        <begin position="542"/>
        <end position="565"/>
    </location>
</feature>
<feature type="region of interest" description="Disordered" evidence="1">
    <location>
        <begin position="305"/>
        <end position="370"/>
    </location>
</feature>
<feature type="compositionally biased region" description="Low complexity" evidence="1">
    <location>
        <begin position="305"/>
        <end position="319"/>
    </location>
</feature>
<comment type="caution">
    <text evidence="2">The sequence shown here is derived from an EMBL/GenBank/DDBJ whole genome shotgun (WGS) entry which is preliminary data.</text>
</comment>
<name>A0AAW0BWG5_9AGAR</name>
<gene>
    <name evidence="2" type="ORF">VNI00_014260</name>
</gene>
<dbReference type="Proteomes" id="UP001383192">
    <property type="component" value="Unassembled WGS sequence"/>
</dbReference>
<feature type="compositionally biased region" description="Low complexity" evidence="1">
    <location>
        <begin position="346"/>
        <end position="357"/>
    </location>
</feature>
<feature type="compositionally biased region" description="Basic and acidic residues" evidence="1">
    <location>
        <begin position="329"/>
        <end position="345"/>
    </location>
</feature>
<keyword evidence="3" id="KW-1185">Reference proteome</keyword>
<feature type="region of interest" description="Disordered" evidence="1">
    <location>
        <begin position="441"/>
        <end position="466"/>
    </location>
</feature>
<evidence type="ECO:0000313" key="2">
    <source>
        <dbReference type="EMBL" id="KAK7030243.1"/>
    </source>
</evidence>
<feature type="region of interest" description="Disordered" evidence="1">
    <location>
        <begin position="751"/>
        <end position="819"/>
    </location>
</feature>
<dbReference type="AlphaFoldDB" id="A0AAW0BWG5"/>
<evidence type="ECO:0000313" key="3">
    <source>
        <dbReference type="Proteomes" id="UP001383192"/>
    </source>
</evidence>
<feature type="compositionally biased region" description="Basic residues" evidence="1">
    <location>
        <begin position="806"/>
        <end position="819"/>
    </location>
</feature>
<dbReference type="EMBL" id="JAYKXP010000079">
    <property type="protein sequence ID" value="KAK7030243.1"/>
    <property type="molecule type" value="Genomic_DNA"/>
</dbReference>
<organism evidence="2 3">
    <name type="scientific">Paramarasmius palmivorus</name>
    <dbReference type="NCBI Taxonomy" id="297713"/>
    <lineage>
        <taxon>Eukaryota</taxon>
        <taxon>Fungi</taxon>
        <taxon>Dikarya</taxon>
        <taxon>Basidiomycota</taxon>
        <taxon>Agaricomycotina</taxon>
        <taxon>Agaricomycetes</taxon>
        <taxon>Agaricomycetidae</taxon>
        <taxon>Agaricales</taxon>
        <taxon>Marasmiineae</taxon>
        <taxon>Marasmiaceae</taxon>
        <taxon>Paramarasmius</taxon>
    </lineage>
</organism>
<feature type="compositionally biased region" description="Polar residues" evidence="1">
    <location>
        <begin position="630"/>
        <end position="639"/>
    </location>
</feature>
<sequence>MGFETAQLYARALFPLGHGYPLFCPEPNEVLHPEYIENGIRFGDVGLITADGSFDFLFNICLPADHVINQSCGTPDDFTPVTWNRQIRRNSNFFQPGKPVYSLRAKCREISVEAMATIPGSPVGVGASIEISFDKESGAALMLPTGAKRENMLDLKAFREYAQANAVSWYYFVNNTLGRDAENGSIYLVTGVDKSDAWENAVFDSSQSSQSCSLLFESVGIGSGRMKLSQSSVYQSSVTSRASVASAQDNQALFIRGFRISLRSGLSVRILGEVKVASTDKSPMKDIFSPAPRFGQSGYSFSMTWGGSSSSSSRSGSPGTDAASSSDGPRSDDSTTASDSDRDSDSSGGSSCSDTTSINEDDYFPPSQPYHPLISINNDILQNNPKIDVVVTHDDDWISLLAAKDTVMPDDQTLTRRFRERYRVLESNGFAVLEPPVEVPDKGASAKQDAQASMTISVPKSPVGGTGSSVYDTSEYDNPAANLLSLFDDADYLSSHDSAQWSFMNIHQSYGDCSPDSSSISPNHLGIQQKGQSHPRLLMRFPNPPPPRETINGGGDSENGGSGPSVRLVPAALNGGGGAMTNSGFGLPLGSGSSLAPGSDSGDNQPKRHYPLLFPSQSIDYQPSPPHQVISPSLQPGYSPKPSQTFLFPQGNPRQNCSKSDGVLGSRTWDTSGLLALMGYSVIADGTPTIGCVNVSPSSLPSRRPSDLGNMNHFTFPNDTTTGRNEVVSADNFALHPSRSKCSRFTLPVPGASPELGMRPSNWSFGSSGTSGVDSDNEGPGLSPSNLNSCQGRVESRAVQEASASCRKKKGSLSKTRQS</sequence>
<feature type="compositionally biased region" description="Polar residues" evidence="1">
    <location>
        <begin position="761"/>
        <end position="774"/>
    </location>
</feature>
<feature type="compositionally biased region" description="Gly residues" evidence="1">
    <location>
        <begin position="552"/>
        <end position="563"/>
    </location>
</feature>
<feature type="region of interest" description="Disordered" evidence="1">
    <location>
        <begin position="591"/>
        <end position="639"/>
    </location>
</feature>
<feature type="compositionally biased region" description="Polar residues" evidence="1">
    <location>
        <begin position="448"/>
        <end position="458"/>
    </location>
</feature>
<protein>
    <submittedName>
        <fullName evidence="2">Uncharacterized protein</fullName>
    </submittedName>
</protein>
<feature type="compositionally biased region" description="Low complexity" evidence="1">
    <location>
        <begin position="591"/>
        <end position="603"/>
    </location>
</feature>
<accession>A0AAW0BWG5</accession>